<reference evidence="7" key="1">
    <citation type="journal article" date="2022" name="bioRxiv">
        <title>Sequencing and chromosome-scale assembly of the giantPleurodeles waltlgenome.</title>
        <authorList>
            <person name="Brown T."/>
            <person name="Elewa A."/>
            <person name="Iarovenko S."/>
            <person name="Subramanian E."/>
            <person name="Araus A.J."/>
            <person name="Petzold A."/>
            <person name="Susuki M."/>
            <person name="Suzuki K.-i.T."/>
            <person name="Hayashi T."/>
            <person name="Toyoda A."/>
            <person name="Oliveira C."/>
            <person name="Osipova E."/>
            <person name="Leigh N.D."/>
            <person name="Simon A."/>
            <person name="Yun M.H."/>
        </authorList>
    </citation>
    <scope>NUCLEOTIDE SEQUENCE</scope>
    <source>
        <strain evidence="7">20211129_DDA</strain>
        <tissue evidence="7">Liver</tissue>
    </source>
</reference>
<sequence>MCVCIPPYDGFDCGGCVPDLTGDNCDKKRKLVRSEIRQLSPKERLKVFSYLSLAKMKKSARFRIMSAGNRHDRATFRFHEASVYDVGAWMRYYAYKPILQNNRFNFSTTFATRGPAFLTWNRWHLAFMEREIQIITGDDNFTIPYYDWSRDGSHCAVCTDDFMGKSDSQGVLTRSSYFANWKSICSGYYYDYKYCPVAEDECKMEPLQRSPGADPSFPSLPTAADVDATLNWKTYDTPPYDTRANHSFRNALEGFISPSDGVTQMLNMHSRVLSFMGGSMSQDTICSADPLFILHQANVDKIFESWIQKQGATSAKYPKSGIPGQDPEENIVPSMPPKMNKVFLNKAETFGYTYSKYP</sequence>
<evidence type="ECO:0000256" key="4">
    <source>
        <dbReference type="ARBA" id="ARBA00023101"/>
    </source>
</evidence>
<dbReference type="Proteomes" id="UP001066276">
    <property type="component" value="Chromosome 8"/>
</dbReference>
<dbReference type="Gene3D" id="1.10.1280.10">
    <property type="entry name" value="Di-copper center containing domain from catechol oxidase"/>
    <property type="match status" value="1"/>
</dbReference>
<evidence type="ECO:0000256" key="5">
    <source>
        <dbReference type="SAM" id="MobiDB-lite"/>
    </source>
</evidence>
<dbReference type="InterPro" id="IPR000742">
    <property type="entry name" value="EGF"/>
</dbReference>
<keyword evidence="3" id="KW-0479">Metal-binding</keyword>
<feature type="region of interest" description="Disordered" evidence="5">
    <location>
        <begin position="315"/>
        <end position="337"/>
    </location>
</feature>
<evidence type="ECO:0000313" key="7">
    <source>
        <dbReference type="EMBL" id="KAJ1121347.1"/>
    </source>
</evidence>
<keyword evidence="8" id="KW-1185">Reference proteome</keyword>
<evidence type="ECO:0000256" key="3">
    <source>
        <dbReference type="ARBA" id="ARBA00022723"/>
    </source>
</evidence>
<dbReference type="InterPro" id="IPR008922">
    <property type="entry name" value="Di-copper_centre_dom_sf"/>
</dbReference>
<keyword evidence="4" id="KW-0470">Melanin biosynthesis</keyword>
<comment type="similarity">
    <text evidence="2">Belongs to the tyrosinase family.</text>
</comment>
<dbReference type="PROSITE" id="PS00022">
    <property type="entry name" value="EGF_1"/>
    <property type="match status" value="1"/>
</dbReference>
<gene>
    <name evidence="7" type="ORF">NDU88_009459</name>
</gene>
<dbReference type="EMBL" id="JANPWB010000012">
    <property type="protein sequence ID" value="KAJ1121347.1"/>
    <property type="molecule type" value="Genomic_DNA"/>
</dbReference>
<organism evidence="7 8">
    <name type="scientific">Pleurodeles waltl</name>
    <name type="common">Iberian ribbed newt</name>
    <dbReference type="NCBI Taxonomy" id="8319"/>
    <lineage>
        <taxon>Eukaryota</taxon>
        <taxon>Metazoa</taxon>
        <taxon>Chordata</taxon>
        <taxon>Craniata</taxon>
        <taxon>Vertebrata</taxon>
        <taxon>Euteleostomi</taxon>
        <taxon>Amphibia</taxon>
        <taxon>Batrachia</taxon>
        <taxon>Caudata</taxon>
        <taxon>Salamandroidea</taxon>
        <taxon>Salamandridae</taxon>
        <taxon>Pleurodelinae</taxon>
        <taxon>Pleurodeles</taxon>
    </lineage>
</organism>
<dbReference type="GO" id="GO:0042438">
    <property type="term" value="P:melanin biosynthetic process"/>
    <property type="evidence" value="ECO:0007669"/>
    <property type="project" value="UniProtKB-KW"/>
</dbReference>
<protein>
    <recommendedName>
        <fullName evidence="6">EGF-like domain-containing protein</fullName>
    </recommendedName>
</protein>
<feature type="domain" description="EGF-like" evidence="6">
    <location>
        <begin position="2"/>
        <end position="13"/>
    </location>
</feature>
<name>A0AAV7NZD3_PLEWA</name>
<dbReference type="GO" id="GO:0004503">
    <property type="term" value="F:tyrosinase activity"/>
    <property type="evidence" value="ECO:0007669"/>
    <property type="project" value="TreeGrafter"/>
</dbReference>
<dbReference type="InterPro" id="IPR002227">
    <property type="entry name" value="Tyrosinase_Cu-bd"/>
</dbReference>
<evidence type="ECO:0000313" key="8">
    <source>
        <dbReference type="Proteomes" id="UP001066276"/>
    </source>
</evidence>
<comment type="subcellular location">
    <subcellularLocation>
        <location evidence="1">Melanosome membrane</location>
        <topology evidence="1">Single-pass type I membrane protein</topology>
    </subcellularLocation>
</comment>
<dbReference type="InterPro" id="IPR050316">
    <property type="entry name" value="Tyrosinase/Hemocyanin"/>
</dbReference>
<evidence type="ECO:0000259" key="6">
    <source>
        <dbReference type="PROSITE" id="PS00022"/>
    </source>
</evidence>
<dbReference type="GO" id="GO:0033162">
    <property type="term" value="C:melanosome membrane"/>
    <property type="evidence" value="ECO:0007669"/>
    <property type="project" value="UniProtKB-SubCell"/>
</dbReference>
<dbReference type="PANTHER" id="PTHR11474:SF132">
    <property type="entry name" value="TYROSINASE-LIKE"/>
    <property type="match status" value="1"/>
</dbReference>
<dbReference type="PANTHER" id="PTHR11474">
    <property type="entry name" value="TYROSINASE FAMILY MEMBER"/>
    <property type="match status" value="1"/>
</dbReference>
<dbReference type="PRINTS" id="PR00092">
    <property type="entry name" value="TYROSINASE"/>
</dbReference>
<proteinExistence type="inferred from homology"/>
<dbReference type="GO" id="GO:0043473">
    <property type="term" value="P:pigmentation"/>
    <property type="evidence" value="ECO:0007669"/>
    <property type="project" value="TreeGrafter"/>
</dbReference>
<comment type="caution">
    <text evidence="7">The sequence shown here is derived from an EMBL/GenBank/DDBJ whole genome shotgun (WGS) entry which is preliminary data.</text>
</comment>
<dbReference type="AlphaFoldDB" id="A0AAV7NZD3"/>
<dbReference type="Pfam" id="PF00264">
    <property type="entry name" value="Tyrosinase"/>
    <property type="match status" value="1"/>
</dbReference>
<dbReference type="SUPFAM" id="SSF48056">
    <property type="entry name" value="Di-copper centre-containing domain"/>
    <property type="match status" value="1"/>
</dbReference>
<evidence type="ECO:0000256" key="2">
    <source>
        <dbReference type="ARBA" id="ARBA00009928"/>
    </source>
</evidence>
<accession>A0AAV7NZD3</accession>
<dbReference type="GO" id="GO:0046872">
    <property type="term" value="F:metal ion binding"/>
    <property type="evidence" value="ECO:0007669"/>
    <property type="project" value="UniProtKB-KW"/>
</dbReference>
<evidence type="ECO:0000256" key="1">
    <source>
        <dbReference type="ARBA" id="ARBA00004573"/>
    </source>
</evidence>